<dbReference type="RefSeq" id="WP_263061614.1">
    <property type="nucleotide sequence ID" value="NZ_JAOUSE010000023.1"/>
</dbReference>
<dbReference type="Proteomes" id="UP001208656">
    <property type="component" value="Unassembled WGS sequence"/>
</dbReference>
<proteinExistence type="predicted"/>
<organism evidence="1 2">
    <name type="scientific">Pallidibacillus thermolactis</name>
    <dbReference type="NCBI Taxonomy" id="251051"/>
    <lineage>
        <taxon>Bacteria</taxon>
        <taxon>Bacillati</taxon>
        <taxon>Bacillota</taxon>
        <taxon>Bacilli</taxon>
        <taxon>Bacillales</taxon>
        <taxon>Bacillaceae</taxon>
        <taxon>Pallidibacillus</taxon>
    </lineage>
</organism>
<accession>A0ABT2WKH8</accession>
<reference evidence="1 2" key="1">
    <citation type="submission" date="2022-10" db="EMBL/GenBank/DDBJ databases">
        <title>Description of Fervidibacillus gen. nov. in the family Fervidibacillaceae fam. nov. with two species, Fervidibacillus albus sp. nov., and Fervidibacillus halotolerans sp. nov., isolated from tidal flat sediments.</title>
        <authorList>
            <person name="Kwon K.K."/>
            <person name="Yang S.-H."/>
        </authorList>
    </citation>
    <scope>NUCLEOTIDE SEQUENCE [LARGE SCALE GENOMIC DNA]</scope>
    <source>
        <strain evidence="1 2">DSM 23332</strain>
    </source>
</reference>
<comment type="caution">
    <text evidence="1">The sequence shown here is derived from an EMBL/GenBank/DDBJ whole genome shotgun (WGS) entry which is preliminary data.</text>
</comment>
<evidence type="ECO:0008006" key="3">
    <source>
        <dbReference type="Google" id="ProtNLM"/>
    </source>
</evidence>
<evidence type="ECO:0000313" key="2">
    <source>
        <dbReference type="Proteomes" id="UP001208656"/>
    </source>
</evidence>
<keyword evidence="2" id="KW-1185">Reference proteome</keyword>
<evidence type="ECO:0000313" key="1">
    <source>
        <dbReference type="EMBL" id="MCU9594512.1"/>
    </source>
</evidence>
<dbReference type="InterPro" id="IPR049744">
    <property type="entry name" value="CC/Se_fam"/>
</dbReference>
<dbReference type="NCBIfam" id="NF041239">
    <property type="entry name" value="Moor_selen_rel"/>
    <property type="match status" value="1"/>
</dbReference>
<dbReference type="EMBL" id="JAOUSE010000023">
    <property type="protein sequence ID" value="MCU9594512.1"/>
    <property type="molecule type" value="Genomic_DNA"/>
</dbReference>
<sequence length="96" mass="11066">MELQISIDEKAQNFLSKKGNMMTISSICLESCCVPIHEVVIQYTKPEKLQMFKEIKLGNISLFIDKKLEFKDRVIKLKHSGFGPFQTIQVDGLTRF</sequence>
<protein>
    <recommendedName>
        <fullName evidence="3">FeS cluster biogenesis domain-containing protein</fullName>
    </recommendedName>
</protein>
<gene>
    <name evidence="1" type="ORF">OEV82_08590</name>
</gene>
<name>A0ABT2WKH8_9BACI</name>